<keyword evidence="2" id="KW-1185">Reference proteome</keyword>
<accession>A0A9W4XG27</accession>
<dbReference type="AlphaFoldDB" id="A0A9W4XG27"/>
<organism evidence="1 2">
    <name type="scientific">Periconia digitata</name>
    <dbReference type="NCBI Taxonomy" id="1303443"/>
    <lineage>
        <taxon>Eukaryota</taxon>
        <taxon>Fungi</taxon>
        <taxon>Dikarya</taxon>
        <taxon>Ascomycota</taxon>
        <taxon>Pezizomycotina</taxon>
        <taxon>Dothideomycetes</taxon>
        <taxon>Pleosporomycetidae</taxon>
        <taxon>Pleosporales</taxon>
        <taxon>Massarineae</taxon>
        <taxon>Periconiaceae</taxon>
        <taxon>Periconia</taxon>
    </lineage>
</organism>
<protein>
    <submittedName>
        <fullName evidence="1">Uncharacterized protein</fullName>
    </submittedName>
</protein>
<gene>
    <name evidence="1" type="ORF">PDIGIT_LOCUS277</name>
</gene>
<sequence length="96" mass="10983">MPLMNPGCCWLPYDSLASSNPSVSALAALFCTYPSAIADWQPMPLWYVDHYGSVITTKFFICDWPWLYRVHQCLLHAFLPSSSSIDYILIFKRCAQ</sequence>
<reference evidence="1" key="1">
    <citation type="submission" date="2023-01" db="EMBL/GenBank/DDBJ databases">
        <authorList>
            <person name="Van Ghelder C."/>
            <person name="Rancurel C."/>
        </authorList>
    </citation>
    <scope>NUCLEOTIDE SEQUENCE</scope>
    <source>
        <strain evidence="1">CNCM I-4278</strain>
    </source>
</reference>
<dbReference type="Proteomes" id="UP001152607">
    <property type="component" value="Unassembled WGS sequence"/>
</dbReference>
<evidence type="ECO:0000313" key="1">
    <source>
        <dbReference type="EMBL" id="CAI6232623.1"/>
    </source>
</evidence>
<name>A0A9W4XG27_9PLEO</name>
<dbReference type="EMBL" id="CAOQHR010000001">
    <property type="protein sequence ID" value="CAI6232623.1"/>
    <property type="molecule type" value="Genomic_DNA"/>
</dbReference>
<proteinExistence type="predicted"/>
<evidence type="ECO:0000313" key="2">
    <source>
        <dbReference type="Proteomes" id="UP001152607"/>
    </source>
</evidence>
<comment type="caution">
    <text evidence="1">The sequence shown here is derived from an EMBL/GenBank/DDBJ whole genome shotgun (WGS) entry which is preliminary data.</text>
</comment>